<proteinExistence type="predicted"/>
<reference evidence="2" key="1">
    <citation type="submission" date="2021-01" db="EMBL/GenBank/DDBJ databases">
        <authorList>
            <person name="Corre E."/>
            <person name="Pelletier E."/>
            <person name="Niang G."/>
            <person name="Scheremetjew M."/>
            <person name="Finn R."/>
            <person name="Kale V."/>
            <person name="Holt S."/>
            <person name="Cochrane G."/>
            <person name="Meng A."/>
            <person name="Brown T."/>
            <person name="Cohen L."/>
        </authorList>
    </citation>
    <scope>NUCLEOTIDE SEQUENCE</scope>
    <source>
        <strain evidence="2">CCMP 410</strain>
    </source>
</reference>
<accession>A0A7S1V6J1</accession>
<feature type="region of interest" description="Disordered" evidence="1">
    <location>
        <begin position="90"/>
        <end position="114"/>
    </location>
</feature>
<protein>
    <submittedName>
        <fullName evidence="2">Uncharacterized protein</fullName>
    </submittedName>
</protein>
<evidence type="ECO:0000313" key="2">
    <source>
        <dbReference type="EMBL" id="CAD9289641.1"/>
    </source>
</evidence>
<feature type="compositionally biased region" description="Polar residues" evidence="1">
    <location>
        <begin position="99"/>
        <end position="108"/>
    </location>
</feature>
<evidence type="ECO:0000256" key="1">
    <source>
        <dbReference type="SAM" id="MobiDB-lite"/>
    </source>
</evidence>
<name>A0A7S1V6J1_9STRA</name>
<gene>
    <name evidence="2" type="ORF">GOCE00092_LOCUS16257</name>
</gene>
<dbReference type="EMBL" id="HBGK01031170">
    <property type="protein sequence ID" value="CAD9289641.1"/>
    <property type="molecule type" value="Transcribed_RNA"/>
</dbReference>
<dbReference type="AlphaFoldDB" id="A0A7S1V6J1"/>
<organism evidence="2">
    <name type="scientific">Grammatophora oceanica</name>
    <dbReference type="NCBI Taxonomy" id="210454"/>
    <lineage>
        <taxon>Eukaryota</taxon>
        <taxon>Sar</taxon>
        <taxon>Stramenopiles</taxon>
        <taxon>Ochrophyta</taxon>
        <taxon>Bacillariophyta</taxon>
        <taxon>Fragilariophyceae</taxon>
        <taxon>Fragilariophycidae</taxon>
        <taxon>Rhabdonematales</taxon>
        <taxon>Grammatophoraceae</taxon>
        <taxon>Grammatophora</taxon>
    </lineage>
</organism>
<sequence length="114" mass="12342">MGAVPSLSHRSLAILTLHCSSSILRQNVSGSRKGYPKILERSLYPVCRSWVASTDRDAGDDRLHCFHSTDGKMCSMSAMVSSFAAARHPDSVLRPSVPSPTQSGTTTYGRRGTM</sequence>